<comment type="caution">
    <text evidence="1">The sequence shown here is derived from an EMBL/GenBank/DDBJ whole genome shotgun (WGS) entry which is preliminary data.</text>
</comment>
<dbReference type="AlphaFoldDB" id="A0A7J7VI85"/>
<evidence type="ECO:0000313" key="1">
    <source>
        <dbReference type="EMBL" id="KAF6324874.1"/>
    </source>
</evidence>
<accession>A0A7J7VI85</accession>
<dbReference type="Proteomes" id="UP000527355">
    <property type="component" value="Unassembled WGS sequence"/>
</dbReference>
<proteinExistence type="predicted"/>
<name>A0A7J7VI85_MYOMY</name>
<sequence length="144" mass="15442">MPAFYVIEILSRAMLAFLVRNRLPGTWGLGKQTHALHQIRGHLNGDPCTPKKFIMSSVGSVSLLKLYANLRPSGRNSCTGLGGGVPQPSLQPLQSGIPRGMSDCPFRPDPWSPPTALPCRPSCGHMGAAILCVGVMVYLHTGHD</sequence>
<dbReference type="EMBL" id="JABWUV010000010">
    <property type="protein sequence ID" value="KAF6324874.1"/>
    <property type="molecule type" value="Genomic_DNA"/>
</dbReference>
<keyword evidence="2" id="KW-1185">Reference proteome</keyword>
<gene>
    <name evidence="1" type="ORF">mMyoMyo1_008328</name>
</gene>
<evidence type="ECO:0000313" key="2">
    <source>
        <dbReference type="Proteomes" id="UP000527355"/>
    </source>
</evidence>
<protein>
    <submittedName>
        <fullName evidence="1">Uncharacterized protein</fullName>
    </submittedName>
</protein>
<organism evidence="1 2">
    <name type="scientific">Myotis myotis</name>
    <name type="common">Greater mouse-eared bat</name>
    <name type="synonym">Vespertilio myotis</name>
    <dbReference type="NCBI Taxonomy" id="51298"/>
    <lineage>
        <taxon>Eukaryota</taxon>
        <taxon>Metazoa</taxon>
        <taxon>Chordata</taxon>
        <taxon>Craniata</taxon>
        <taxon>Vertebrata</taxon>
        <taxon>Euteleostomi</taxon>
        <taxon>Mammalia</taxon>
        <taxon>Eutheria</taxon>
        <taxon>Laurasiatheria</taxon>
        <taxon>Chiroptera</taxon>
        <taxon>Yangochiroptera</taxon>
        <taxon>Vespertilionidae</taxon>
        <taxon>Myotis</taxon>
    </lineage>
</organism>
<reference evidence="1 2" key="1">
    <citation type="journal article" date="2020" name="Nature">
        <title>Six reference-quality genomes reveal evolution of bat adaptations.</title>
        <authorList>
            <person name="Jebb D."/>
            <person name="Huang Z."/>
            <person name="Pippel M."/>
            <person name="Hughes G.M."/>
            <person name="Lavrichenko K."/>
            <person name="Devanna P."/>
            <person name="Winkler S."/>
            <person name="Jermiin L.S."/>
            <person name="Skirmuntt E.C."/>
            <person name="Katzourakis A."/>
            <person name="Burkitt-Gray L."/>
            <person name="Ray D.A."/>
            <person name="Sullivan K.A.M."/>
            <person name="Roscito J.G."/>
            <person name="Kirilenko B.M."/>
            <person name="Davalos L.M."/>
            <person name="Corthals A.P."/>
            <person name="Power M.L."/>
            <person name="Jones G."/>
            <person name="Ransome R.D."/>
            <person name="Dechmann D.K.N."/>
            <person name="Locatelli A.G."/>
            <person name="Puechmaille S.J."/>
            <person name="Fedrigo O."/>
            <person name="Jarvis E.D."/>
            <person name="Hiller M."/>
            <person name="Vernes S.C."/>
            <person name="Myers E.W."/>
            <person name="Teeling E.C."/>
        </authorList>
    </citation>
    <scope>NUCLEOTIDE SEQUENCE [LARGE SCALE GENOMIC DNA]</scope>
    <source>
        <strain evidence="1">MMyoMyo1</strain>
        <tissue evidence="1">Flight muscle</tissue>
    </source>
</reference>